<dbReference type="RefSeq" id="WP_104419355.1">
    <property type="nucleotide sequence ID" value="NZ_PTJC01000005.1"/>
</dbReference>
<dbReference type="PRINTS" id="PR00069">
    <property type="entry name" value="ALDKETRDTASE"/>
</dbReference>
<dbReference type="Proteomes" id="UP000237662">
    <property type="component" value="Unassembled WGS sequence"/>
</dbReference>
<dbReference type="SUPFAM" id="SSF51430">
    <property type="entry name" value="NAD(P)-linked oxidoreductase"/>
    <property type="match status" value="1"/>
</dbReference>
<comment type="caution">
    <text evidence="2">The sequence shown here is derived from an EMBL/GenBank/DDBJ whole genome shotgun (WGS) entry which is preliminary data.</text>
</comment>
<dbReference type="AlphaFoldDB" id="A0A2S6IBD3"/>
<dbReference type="PANTHER" id="PTHR43364:SF1">
    <property type="entry name" value="OXIDOREDUCTASE YDHF"/>
    <property type="match status" value="1"/>
</dbReference>
<feature type="domain" description="NADP-dependent oxidoreductase" evidence="1">
    <location>
        <begin position="17"/>
        <end position="295"/>
    </location>
</feature>
<dbReference type="OrthoDB" id="9773828at2"/>
<name>A0A2S6IBD3_9BACT</name>
<dbReference type="Pfam" id="PF00248">
    <property type="entry name" value="Aldo_ket_red"/>
    <property type="match status" value="1"/>
</dbReference>
<dbReference type="InterPro" id="IPR020471">
    <property type="entry name" value="AKR"/>
</dbReference>
<evidence type="ECO:0000259" key="1">
    <source>
        <dbReference type="Pfam" id="PF00248"/>
    </source>
</evidence>
<keyword evidence="3" id="KW-1185">Reference proteome</keyword>
<sequence>MNADQRRLSPSGPQLSEIVAGTMTWGEWGSDYNTATMAELIGHCLDLGITTFDHADIYGSYTTEEAFGTALAQHSDTVREQIQLVTKCGIQLESSHRPGTRVHHYDASYDHIIASAERSLRNLRTDYLDLLLFHRPDPLMEPEVMAAAFETLRKSGKVLHFGVSNFTPSQFDLLRAHTDLVTNQVECHPLHPDPLFDGTYDQCQLHSLRPMVWSPLGGADYFKGEGTKLLRLRSKVQEIGKKYGVQEDVVLLAWCRMHPTRPVPVIGTTKKERINRSLKALDLPLDRQDWYEILEAGRGHEVA</sequence>
<protein>
    <submittedName>
        <fullName evidence="2">Putative oxidoreductase</fullName>
    </submittedName>
</protein>
<dbReference type="EMBL" id="PTJC01000005">
    <property type="protein sequence ID" value="PPK88823.1"/>
    <property type="molecule type" value="Genomic_DNA"/>
</dbReference>
<evidence type="ECO:0000313" key="3">
    <source>
        <dbReference type="Proteomes" id="UP000237662"/>
    </source>
</evidence>
<organism evidence="2 3">
    <name type="scientific">Neolewinella xylanilytica</name>
    <dbReference type="NCBI Taxonomy" id="1514080"/>
    <lineage>
        <taxon>Bacteria</taxon>
        <taxon>Pseudomonadati</taxon>
        <taxon>Bacteroidota</taxon>
        <taxon>Saprospiria</taxon>
        <taxon>Saprospirales</taxon>
        <taxon>Lewinellaceae</taxon>
        <taxon>Neolewinella</taxon>
    </lineage>
</organism>
<dbReference type="InterPro" id="IPR023210">
    <property type="entry name" value="NADP_OxRdtase_dom"/>
</dbReference>
<reference evidence="2 3" key="1">
    <citation type="submission" date="2018-02" db="EMBL/GenBank/DDBJ databases">
        <title>Genomic Encyclopedia of Archaeal and Bacterial Type Strains, Phase II (KMG-II): from individual species to whole genera.</title>
        <authorList>
            <person name="Goeker M."/>
        </authorList>
    </citation>
    <scope>NUCLEOTIDE SEQUENCE [LARGE SCALE GENOMIC DNA]</scope>
    <source>
        <strain evidence="2 3">DSM 29526</strain>
    </source>
</reference>
<dbReference type="InterPro" id="IPR050523">
    <property type="entry name" value="AKR_Detox_Biosynth"/>
</dbReference>
<dbReference type="GO" id="GO:0016491">
    <property type="term" value="F:oxidoreductase activity"/>
    <property type="evidence" value="ECO:0007669"/>
    <property type="project" value="InterPro"/>
</dbReference>
<proteinExistence type="predicted"/>
<dbReference type="PANTHER" id="PTHR43364">
    <property type="entry name" value="NADH-SPECIFIC METHYLGLYOXAL REDUCTASE-RELATED"/>
    <property type="match status" value="1"/>
</dbReference>
<accession>A0A2S6IBD3</accession>
<dbReference type="GO" id="GO:0005829">
    <property type="term" value="C:cytosol"/>
    <property type="evidence" value="ECO:0007669"/>
    <property type="project" value="TreeGrafter"/>
</dbReference>
<dbReference type="CDD" id="cd19092">
    <property type="entry name" value="AKR_BsYcsN_EcYdhF-like"/>
    <property type="match status" value="1"/>
</dbReference>
<evidence type="ECO:0000313" key="2">
    <source>
        <dbReference type="EMBL" id="PPK88823.1"/>
    </source>
</evidence>
<dbReference type="Gene3D" id="3.20.20.100">
    <property type="entry name" value="NADP-dependent oxidoreductase domain"/>
    <property type="match status" value="1"/>
</dbReference>
<dbReference type="InterPro" id="IPR036812">
    <property type="entry name" value="NAD(P)_OxRdtase_dom_sf"/>
</dbReference>
<gene>
    <name evidence="2" type="ORF">CLV84_1796</name>
</gene>